<dbReference type="PIRSF" id="PIRSF016557">
    <property type="entry name" value="Caps_synth_CpsB"/>
    <property type="match status" value="1"/>
</dbReference>
<keyword evidence="7" id="KW-1185">Reference proteome</keyword>
<evidence type="ECO:0000256" key="4">
    <source>
        <dbReference type="ARBA" id="ARBA00051722"/>
    </source>
</evidence>
<evidence type="ECO:0000256" key="3">
    <source>
        <dbReference type="ARBA" id="ARBA00022912"/>
    </source>
</evidence>
<protein>
    <recommendedName>
        <fullName evidence="5">Tyrosine-protein phosphatase</fullName>
        <ecNumber evidence="5">3.1.3.48</ecNumber>
    </recommendedName>
</protein>
<dbReference type="EMBL" id="BOVJ01000016">
    <property type="protein sequence ID" value="GIQ61964.1"/>
    <property type="molecule type" value="Genomic_DNA"/>
</dbReference>
<evidence type="ECO:0000256" key="2">
    <source>
        <dbReference type="ARBA" id="ARBA00022801"/>
    </source>
</evidence>
<dbReference type="Pfam" id="PF19567">
    <property type="entry name" value="CpsB_CapC"/>
    <property type="match status" value="1"/>
</dbReference>
<dbReference type="InterPro" id="IPR016195">
    <property type="entry name" value="Pol/histidinol_Pase-like"/>
</dbReference>
<name>A0ABQ4N1C3_9BACL</name>
<evidence type="ECO:0000313" key="7">
    <source>
        <dbReference type="Proteomes" id="UP000680304"/>
    </source>
</evidence>
<dbReference type="EC" id="3.1.3.48" evidence="5"/>
<accession>A0ABQ4N1C3</accession>
<dbReference type="Gene3D" id="3.20.20.140">
    <property type="entry name" value="Metal-dependent hydrolases"/>
    <property type="match status" value="1"/>
</dbReference>
<proteinExistence type="inferred from homology"/>
<evidence type="ECO:0000256" key="1">
    <source>
        <dbReference type="ARBA" id="ARBA00005750"/>
    </source>
</evidence>
<dbReference type="RefSeq" id="WP_062490211.1">
    <property type="nucleotide sequence ID" value="NZ_BOVJ01000016.1"/>
</dbReference>
<sequence>MLDLHCHILPGIDDGAADWETSLKMARAAADDGITGIVATPHHANGRYDNEAASVRALTAELNERLREEGIPVTVYSGQEIRVHRDFLSSLESGRLLTVADTRYILIEMPASEVPKDMYELVYELRLLGMRPIIAHPERNAGIVRVPRQLRELVEAGAYAQVTSHSLLGAFGRGIEKAAWSLCRQGLIHFVANDAHHPVQRGFRLNEAYKQIGATFGEEWASMYKRNARMLLHDEEVQSGELPVAGTAASGWQRIRRWFGHRH</sequence>
<comment type="caution">
    <text evidence="6">The sequence shown here is derived from an EMBL/GenBank/DDBJ whole genome shotgun (WGS) entry which is preliminary data.</text>
</comment>
<evidence type="ECO:0000256" key="5">
    <source>
        <dbReference type="PIRNR" id="PIRNR016557"/>
    </source>
</evidence>
<keyword evidence="3 5" id="KW-0904">Protein phosphatase</keyword>
<gene>
    <name evidence="6" type="ORF">PACILC2_05320</name>
</gene>
<dbReference type="SUPFAM" id="SSF89550">
    <property type="entry name" value="PHP domain-like"/>
    <property type="match status" value="1"/>
</dbReference>
<keyword evidence="2 5" id="KW-0378">Hydrolase</keyword>
<dbReference type="PANTHER" id="PTHR39181">
    <property type="entry name" value="TYROSINE-PROTEIN PHOSPHATASE YWQE"/>
    <property type="match status" value="1"/>
</dbReference>
<comment type="catalytic activity">
    <reaction evidence="4 5">
        <text>O-phospho-L-tyrosyl-[protein] + H2O = L-tyrosyl-[protein] + phosphate</text>
        <dbReference type="Rhea" id="RHEA:10684"/>
        <dbReference type="Rhea" id="RHEA-COMP:10136"/>
        <dbReference type="Rhea" id="RHEA-COMP:20101"/>
        <dbReference type="ChEBI" id="CHEBI:15377"/>
        <dbReference type="ChEBI" id="CHEBI:43474"/>
        <dbReference type="ChEBI" id="CHEBI:46858"/>
        <dbReference type="ChEBI" id="CHEBI:61978"/>
        <dbReference type="EC" id="3.1.3.48"/>
    </reaction>
</comment>
<organism evidence="6 7">
    <name type="scientific">Paenibacillus cisolokensis</name>
    <dbReference type="NCBI Taxonomy" id="1658519"/>
    <lineage>
        <taxon>Bacteria</taxon>
        <taxon>Bacillati</taxon>
        <taxon>Bacillota</taxon>
        <taxon>Bacilli</taxon>
        <taxon>Bacillales</taxon>
        <taxon>Paenibacillaceae</taxon>
        <taxon>Paenibacillus</taxon>
    </lineage>
</organism>
<dbReference type="PANTHER" id="PTHR39181:SF1">
    <property type="entry name" value="TYROSINE-PROTEIN PHOSPHATASE YWQE"/>
    <property type="match status" value="1"/>
</dbReference>
<dbReference type="InterPro" id="IPR016667">
    <property type="entry name" value="Caps_polysacc_synth_CpsB/CapC"/>
</dbReference>
<reference evidence="6 7" key="1">
    <citation type="submission" date="2021-04" db="EMBL/GenBank/DDBJ databases">
        <title>Draft genome sequence of Paenibacillus cisolokensis, LC2-13A.</title>
        <authorList>
            <person name="Uke A."/>
            <person name="Chhe C."/>
            <person name="Baramee S."/>
            <person name="Kosugi A."/>
        </authorList>
    </citation>
    <scope>NUCLEOTIDE SEQUENCE [LARGE SCALE GENOMIC DNA]</scope>
    <source>
        <strain evidence="6 7">LC2-13A</strain>
    </source>
</reference>
<dbReference type="Proteomes" id="UP000680304">
    <property type="component" value="Unassembled WGS sequence"/>
</dbReference>
<comment type="similarity">
    <text evidence="1 5">Belongs to the metallo-dependent hydrolases superfamily. CpsB/CapC family.</text>
</comment>
<evidence type="ECO:0000313" key="6">
    <source>
        <dbReference type="EMBL" id="GIQ61964.1"/>
    </source>
</evidence>